<dbReference type="EMBL" id="RCHS01001940">
    <property type="protein sequence ID" value="RMX50525.1"/>
    <property type="molecule type" value="Genomic_DNA"/>
</dbReference>
<dbReference type="OrthoDB" id="5990278at2759"/>
<reference evidence="1 2" key="1">
    <citation type="journal article" date="2018" name="Sci. Rep.">
        <title>Comparative analysis of the Pocillopora damicornis genome highlights role of immune system in coral evolution.</title>
        <authorList>
            <person name="Cunning R."/>
            <person name="Bay R.A."/>
            <person name="Gillette P."/>
            <person name="Baker A.C."/>
            <person name="Traylor-Knowles N."/>
        </authorList>
    </citation>
    <scope>NUCLEOTIDE SEQUENCE [LARGE SCALE GENOMIC DNA]</scope>
    <source>
        <strain evidence="1">RSMAS</strain>
        <tissue evidence="1">Whole animal</tissue>
    </source>
</reference>
<accession>A0A3M6UA21</accession>
<dbReference type="PANTHER" id="PTHR46670">
    <property type="entry name" value="ENDO/EXONUCLEASE/PHOSPHATASE DOMAIN-CONTAINING PROTEIN"/>
    <property type="match status" value="1"/>
</dbReference>
<dbReference type="STRING" id="46731.A0A3M6UA21"/>
<protein>
    <recommendedName>
        <fullName evidence="3">Endonuclease/exonuclease/phosphatase domain-containing protein</fullName>
    </recommendedName>
</protein>
<keyword evidence="2" id="KW-1185">Reference proteome</keyword>
<dbReference type="InterPro" id="IPR036691">
    <property type="entry name" value="Endo/exonu/phosph_ase_sf"/>
</dbReference>
<evidence type="ECO:0008006" key="3">
    <source>
        <dbReference type="Google" id="ProtNLM"/>
    </source>
</evidence>
<organism evidence="1 2">
    <name type="scientific">Pocillopora damicornis</name>
    <name type="common">Cauliflower coral</name>
    <name type="synonym">Millepora damicornis</name>
    <dbReference type="NCBI Taxonomy" id="46731"/>
    <lineage>
        <taxon>Eukaryota</taxon>
        <taxon>Metazoa</taxon>
        <taxon>Cnidaria</taxon>
        <taxon>Anthozoa</taxon>
        <taxon>Hexacorallia</taxon>
        <taxon>Scleractinia</taxon>
        <taxon>Astrocoeniina</taxon>
        <taxon>Pocilloporidae</taxon>
        <taxon>Pocillopora</taxon>
    </lineage>
</organism>
<gene>
    <name evidence="1" type="ORF">pdam_00024181</name>
</gene>
<dbReference type="Gene3D" id="3.60.10.10">
    <property type="entry name" value="Endonuclease/exonuclease/phosphatase"/>
    <property type="match status" value="2"/>
</dbReference>
<comment type="caution">
    <text evidence="1">The sequence shown here is derived from an EMBL/GenBank/DDBJ whole genome shotgun (WGS) entry which is preliminary data.</text>
</comment>
<dbReference type="PANTHER" id="PTHR46670:SF3">
    <property type="entry name" value="ENDONUCLEASE_EXONUCLEASE_PHOSPHATASE DOMAIN-CONTAINING PROTEIN"/>
    <property type="match status" value="1"/>
</dbReference>
<dbReference type="SUPFAM" id="SSF56219">
    <property type="entry name" value="DNase I-like"/>
    <property type="match status" value="1"/>
</dbReference>
<sequence length="366" mass="41842">MYPEALVISGDFNLHLDDLRDNDIKKFEDLLETFNLSQHVSGPTHLSGQTLDLIITHSSDDIVLASPKTTFPISDHFIIQCPIGFSRPALSCKKLTFRKLKNIDIATFSADIASSMLCANVHWDNIDALSDCFNKILTDILDKFAPLKTRTMVNRQKVPWFHDDIKKLRCQRRRLEKRAVKTDLPGDWNDYHKVRNQFFAFLKSARVNYYSNLIDQCAGESRKPVRNKIESIIDHFVENDIGLCTVTETWLNDADSVSIAQLSVAGYFFKNFPGQSHNRGVGTGILFRDSLKISLVDGKEKKSFEFSEWNVKVHDRSMRYVIVYRPPYSSLHPVSTSVFFDECSQFLENVVMCPVALLFLETSTLV</sequence>
<evidence type="ECO:0000313" key="2">
    <source>
        <dbReference type="Proteomes" id="UP000275408"/>
    </source>
</evidence>
<dbReference type="Proteomes" id="UP000275408">
    <property type="component" value="Unassembled WGS sequence"/>
</dbReference>
<dbReference type="AlphaFoldDB" id="A0A3M6UA21"/>
<evidence type="ECO:0000313" key="1">
    <source>
        <dbReference type="EMBL" id="RMX50525.1"/>
    </source>
</evidence>
<name>A0A3M6UA21_POCDA</name>
<proteinExistence type="predicted"/>